<dbReference type="EMBL" id="CP072788">
    <property type="protein sequence ID" value="QTR03658.1"/>
    <property type="molecule type" value="Genomic_DNA"/>
</dbReference>
<feature type="domain" description="N-acetyltransferase" evidence="1">
    <location>
        <begin position="126"/>
        <end position="264"/>
    </location>
</feature>
<sequence>MPDSGDLLALYDEQVRPAETANLPPGAHAEQDGPVVRVVGHRRRGFVNGSRDLGLTGAGLDALIARQRDFFAARGEAVEWKTRGHDLPADLPRRLAAAGFVPEQPETVLIGEAAELARTTSSPAGVTVRQTSEDADMHRVAEMMSEVWGDDRAWLAAELIDRVRADPGRIAVVVAEAAGRVVSSARLEFEPGTQFAGLWGGSTLAQWRGRGIYRALVALRARLAAARGTRYLSVDATEDSRPILRRLGFTAVTTTTPYVWTPPA</sequence>
<name>A0A8T8HYZ8_9PSEU</name>
<accession>A0A8T8HYZ8</accession>
<protein>
    <submittedName>
        <fullName evidence="3">GNAT family N-acetyltransferase</fullName>
    </submittedName>
    <submittedName>
        <fullName evidence="2">GNAT superfamily N-acetyltransferase</fullName>
    </submittedName>
</protein>
<dbReference type="Gene3D" id="3.40.630.30">
    <property type="match status" value="1"/>
</dbReference>
<dbReference type="SUPFAM" id="SSF55729">
    <property type="entry name" value="Acyl-CoA N-acyltransferases (Nat)"/>
    <property type="match status" value="1"/>
</dbReference>
<organism evidence="3 4">
    <name type="scientific">Saccharothrix algeriensis</name>
    <dbReference type="NCBI Taxonomy" id="173560"/>
    <lineage>
        <taxon>Bacteria</taxon>
        <taxon>Bacillati</taxon>
        <taxon>Actinomycetota</taxon>
        <taxon>Actinomycetes</taxon>
        <taxon>Pseudonocardiales</taxon>
        <taxon>Pseudonocardiaceae</taxon>
        <taxon>Saccharothrix</taxon>
    </lineage>
</organism>
<dbReference type="RefSeq" id="WP_204840435.1">
    <property type="nucleotide sequence ID" value="NZ_JAFBCL010000001.1"/>
</dbReference>
<dbReference type="Proteomes" id="UP000671828">
    <property type="component" value="Chromosome"/>
</dbReference>
<reference evidence="3" key="2">
    <citation type="submission" date="2021-04" db="EMBL/GenBank/DDBJ databases">
        <title>Saccharothrix algeriensis WGS.</title>
        <authorList>
            <person name="Stuskova K."/>
            <person name="Hakalova E."/>
            <person name="Tebbal A.B."/>
            <person name="Eichmeier A."/>
        </authorList>
    </citation>
    <scope>NUCLEOTIDE SEQUENCE</scope>
    <source>
        <strain evidence="3">NRRL B-24137</strain>
    </source>
</reference>
<evidence type="ECO:0000313" key="2">
    <source>
        <dbReference type="EMBL" id="MBM7809314.1"/>
    </source>
</evidence>
<gene>
    <name evidence="3" type="ORF">J7S33_00950</name>
    <name evidence="2" type="ORF">JOE68_000179</name>
</gene>
<dbReference type="PROSITE" id="PS51186">
    <property type="entry name" value="GNAT"/>
    <property type="match status" value="1"/>
</dbReference>
<dbReference type="InterPro" id="IPR016181">
    <property type="entry name" value="Acyl_CoA_acyltransferase"/>
</dbReference>
<evidence type="ECO:0000259" key="1">
    <source>
        <dbReference type="PROSITE" id="PS51186"/>
    </source>
</evidence>
<evidence type="ECO:0000313" key="3">
    <source>
        <dbReference type="EMBL" id="QTR03658.1"/>
    </source>
</evidence>
<reference evidence="2 5" key="1">
    <citation type="submission" date="2021-01" db="EMBL/GenBank/DDBJ databases">
        <title>Sequencing the genomes of 1000 actinobacteria strains.</title>
        <authorList>
            <person name="Klenk H.-P."/>
        </authorList>
    </citation>
    <scope>NUCLEOTIDE SEQUENCE [LARGE SCALE GENOMIC DNA]</scope>
    <source>
        <strain evidence="2 5">DSM 44581</strain>
    </source>
</reference>
<evidence type="ECO:0000313" key="5">
    <source>
        <dbReference type="Proteomes" id="UP001195724"/>
    </source>
</evidence>
<dbReference type="InterPro" id="IPR000182">
    <property type="entry name" value="GNAT_dom"/>
</dbReference>
<dbReference type="GO" id="GO:0016747">
    <property type="term" value="F:acyltransferase activity, transferring groups other than amino-acyl groups"/>
    <property type="evidence" value="ECO:0007669"/>
    <property type="project" value="InterPro"/>
</dbReference>
<evidence type="ECO:0000313" key="4">
    <source>
        <dbReference type="Proteomes" id="UP000671828"/>
    </source>
</evidence>
<proteinExistence type="predicted"/>
<dbReference type="Proteomes" id="UP001195724">
    <property type="component" value="Unassembled WGS sequence"/>
</dbReference>
<dbReference type="AlphaFoldDB" id="A0A8T8HYZ8"/>
<dbReference type="EMBL" id="JAFBCL010000001">
    <property type="protein sequence ID" value="MBM7809314.1"/>
    <property type="molecule type" value="Genomic_DNA"/>
</dbReference>
<keyword evidence="5" id="KW-1185">Reference proteome</keyword>
<dbReference type="Pfam" id="PF00583">
    <property type="entry name" value="Acetyltransf_1"/>
    <property type="match status" value="1"/>
</dbReference>